<evidence type="ECO:0000313" key="5">
    <source>
        <dbReference type="EMBL" id="KIW40953.1"/>
    </source>
</evidence>
<dbReference type="GO" id="GO:0030686">
    <property type="term" value="C:90S preribosome"/>
    <property type="evidence" value="ECO:0007669"/>
    <property type="project" value="TreeGrafter"/>
</dbReference>
<keyword evidence="6" id="KW-1185">Reference proteome</keyword>
<dbReference type="OrthoDB" id="360653at2759"/>
<dbReference type="GeneID" id="27358629"/>
<feature type="compositionally biased region" description="Basic and acidic residues" evidence="1">
    <location>
        <begin position="2583"/>
        <end position="2599"/>
    </location>
</feature>
<evidence type="ECO:0000256" key="1">
    <source>
        <dbReference type="SAM" id="MobiDB-lite"/>
    </source>
</evidence>
<evidence type="ECO:0000259" key="3">
    <source>
        <dbReference type="Pfam" id="PF20416"/>
    </source>
</evidence>
<feature type="compositionally biased region" description="Basic residues" evidence="1">
    <location>
        <begin position="2570"/>
        <end position="2582"/>
    </location>
</feature>
<evidence type="ECO:0000259" key="4">
    <source>
        <dbReference type="Pfam" id="PF23099"/>
    </source>
</evidence>
<feature type="region of interest" description="Disordered" evidence="1">
    <location>
        <begin position="869"/>
        <end position="893"/>
    </location>
</feature>
<proteinExistence type="predicted"/>
<dbReference type="InterPro" id="IPR052575">
    <property type="entry name" value="SSU_processome_comp_20"/>
</dbReference>
<feature type="compositionally biased region" description="Polar residues" evidence="1">
    <location>
        <begin position="1"/>
        <end position="10"/>
    </location>
</feature>
<feature type="compositionally biased region" description="Basic residues" evidence="1">
    <location>
        <begin position="2546"/>
        <end position="2559"/>
    </location>
</feature>
<accession>A0A0D2DD35</accession>
<dbReference type="SUPFAM" id="SSF48371">
    <property type="entry name" value="ARM repeat"/>
    <property type="match status" value="3"/>
</dbReference>
<dbReference type="EMBL" id="KN847337">
    <property type="protein sequence ID" value="KIW40953.1"/>
    <property type="molecule type" value="Genomic_DNA"/>
</dbReference>
<dbReference type="Proteomes" id="UP000053342">
    <property type="component" value="Unassembled WGS sequence"/>
</dbReference>
<dbReference type="InterPro" id="IPR046523">
    <property type="entry name" value="UTP20_dom"/>
</dbReference>
<feature type="compositionally biased region" description="Low complexity" evidence="1">
    <location>
        <begin position="1642"/>
        <end position="1653"/>
    </location>
</feature>
<name>A0A0D2DD35_9EURO</name>
<dbReference type="InterPro" id="IPR011989">
    <property type="entry name" value="ARM-like"/>
</dbReference>
<dbReference type="InterPro" id="IPR011430">
    <property type="entry name" value="UTP20_N"/>
</dbReference>
<dbReference type="Pfam" id="PF20416">
    <property type="entry name" value="UTP20"/>
    <property type="match status" value="1"/>
</dbReference>
<sequence>MLSVTHTNMAPISPGQGARQSRKPKKTTDLTNLHRYEPFTRRISRLKIDPVHKVERRKPTNDETDLTQSYFRSALEEWAELNLSQTFTGFLNKTSPLCENLPQLLHHADAVFELLLQHVEKKDALALEPLLSLAAHLAHDLGQRFEHYFSRMVTLVAQVAASHDSADVIEWCFTCLAWMFKYLSRLLVQDLRPLLDIMIPYLSSKKEYIVRFSAESLAFLLRKAAVMYPKKKSPLTLALQHLFARSNVGPVASVSYQVGVMSLCAESAKGIDGALHSSADSLLQCLLAVSRPMCEQQETRSIVEGVLVALIHDTDSAGFYPVVGVTLDMVRQCTISSESAQILFGLRLLTVILGTRKGSRISSSWKDAIQAYSGIAQAAMKFLDESNISEEEPDLRLQVAQTILAVSAEILTFAPMDQLLPQSQKILALLEHRLVPAQFFTFCTVCAELGTDRFPDLVLPRLQQYLIDHWSADQMSTHYLLQHLNHGGMTLNRKPGSLAIDCPRGLVDALIGSLSADKTEGSDTGAQQLVGQIYSLSNTRPPREPRQVEALVDGFEKAVVHALQEHSGLLDLRRRVVLGSGLNSYLDLVPNDNIRRTDLLSLVQTTSPELFRLSAFVAATRRLFESVHMGNNLPETHFDSIRYVLLENLLSPSKKLKVGSLSLLSHMKTSGSDEWLSETVDLMQDILRTPYLPSEARKIAMFLRRLPQRQKKIASNSSLENLIPYFCLGLVASYHDQTRQEVCNVLAQIVEVSPVEEAVVNITIQWLQAPTHLSLVQRHVQPQPKTTYSAFESADLSTLEGLCQKTLQDFSSSKDRFFELVEAEHSIGHTSSPENGRTLALQILSSIPASAERRSRLLVPVFLSAPMTREQAQQKSGSDTSTSSNTLGPEVDDNEWSLSDRKALLTLFSKFMNPKVLFRSSEVYEKLLELLGNGNLDVRKLALQAVLTWKQPSLTRYETLLYQIAEDKSTTTELGTMLDASEGEGAIRSEDRAVVLPVFLRLIFGIIVGRAGTVGSQEARRKAIIRVLFRMQESEVTRFLDVALGKLRDVKILPDRPDSLYEDILLPEDQQYGFLRLLLSMLETLQTRFAPYGRQVVDAVVFCVIRASTLAKATTSSSALSRNIRRVGFQSLVLLSRDCSDIPWSQYLPTLFAHAITPRLEVFASETSQGISGLLRLFAVWSQVPNMISFLRQYDNTVPSVLWKALSSSATQNEVKVFILENIVLPWANILEDKSTLSDQASEILEVEADGLLTALVSLLENTPPKEILVAITSVLPKIARFARSPESKQATLSLLAALLRDSARRLPPNVKSQLLKSIQSFLETVDAFQDEQFGSSVLDLVSSLFNYFKDEANRQILCQVMDRLSTLDSDLVLSAQLCRDMNAVATDRLEDIDFDKRLEAFQAVNQLEPEKNSAKCWLPIIHNLLFFVRTVDEFSIRSNALSCLKQLIIKACGSQRTEMTKLATHVVLPSVKKGVRSESELVRADCVSLYGLMVQYAQGDPDLENLRPLLVGNDEEASFFSNILHIQQHRRLRAIRRLLSEVEKGAISPRNVAEVFIPLLEMFVYDSGSDESAQSTKGQSIAAMGTLLQWIDWKHFKVLLHKYKNDITAGESNEKVASRLLSHAAEALSAARSHQSDDQTDPTPYLSTSLPSSQTIENELRKHFIPKFAELVHYKDEAEISFRIPVAVTTIKLIMMLPEEEIQLLAAPIILDIAHILRSRTQESRDTARNTLCQTVMLLGPSSLQFVLKELRNALTRGYQLHVLSFTLHAILVTLTPNIQLGDLDYCVQDLVAVIMDDTFGTVGQEKDNQDYVSSMKEVKSNKSYDSMELLSKSISVQSLSNLVSPIQTLLLGSLTTKQVRQVDELLRRVGAGVSQNPGASKRDLLVFAYQLIQAIYKEKETVKVRQPTVEEQSRQRYLIKMTSAHKTVNSQTSPLLYKMARFALDLVRSVLQKHDEVLTVENVHGFLPVIGDALIEAQEDVKISAMRLLSAIIKLPMPELDQNGPLYVMEAVKVVKNSTDTNEEAAQAALKLVATVLRERKQVKVRDIDIAELLHRITPDIEEPDRQGVTFNFIRAVMARKVQIPEIYEVVDKIGIMMVTNQGKGARDTARGVYVHFLIEYPQSSSRWSKQQKFMMKNLEYEYPEGRQSVLEAINTLIAKTKGEAAQDLNSTFFVPVLLRMANDENKGCRDLAGALLGQMFRSADNAHLREFLGPLRAWIEQNENMALQKVSMQAYNILLGSGVGLDDGEITGLRDNLAGLLQQSATDNDGDEWESLFQALLLWSKLVESRPDVVLNQKQTKLWVPVWKSLSHPHAWVQSTSAGLVCDFFRHCLEADHSKLPLTCDHGLRLDRETFLEVLKASVRILRRSEGNEDLSSQAVQILLFLGQCMNVNGLTMEVADKSVDDEDEAMQDGVESEDERPTRTKKIPGFQYLLDQVTRILRIEATSLTSAAFLPKKLSLVLLSTLIPALSSANLSSQAHNILVPLQHLTDPNTIQPRSADPSFSSTYQQLIELSHEVMDKVQNKLGDGEYVKTLTEVSRTMRKRREERRTKRRIERVAEPERAAQYKKRKSDRKKERKKEIGRAHQSRRRETGT</sequence>
<dbReference type="GO" id="GO:0032040">
    <property type="term" value="C:small-subunit processome"/>
    <property type="evidence" value="ECO:0007669"/>
    <property type="project" value="TreeGrafter"/>
</dbReference>
<dbReference type="RefSeq" id="XP_016261169.1">
    <property type="nucleotide sequence ID" value="XM_016407689.1"/>
</dbReference>
<protein>
    <submittedName>
        <fullName evidence="5">Uncharacterized protein</fullName>
    </submittedName>
</protein>
<dbReference type="PANTHER" id="PTHR17695">
    <property type="entry name" value="SMALL SUBUNIT PROCESSOME COMPONENT 20 HOMOLOG"/>
    <property type="match status" value="1"/>
</dbReference>
<evidence type="ECO:0000259" key="2">
    <source>
        <dbReference type="Pfam" id="PF07539"/>
    </source>
</evidence>
<dbReference type="Gene3D" id="1.25.10.10">
    <property type="entry name" value="Leucine-rich Repeat Variant"/>
    <property type="match status" value="3"/>
</dbReference>
<feature type="domain" description="U3 small nucleolar RNA-associated protein 20 C-terminal" evidence="4">
    <location>
        <begin position="2510"/>
        <end position="2584"/>
    </location>
</feature>
<feature type="domain" description="U3 small nucleolar RNA-associated protein 20" evidence="3">
    <location>
        <begin position="1677"/>
        <end position="1894"/>
    </location>
</feature>
<feature type="compositionally biased region" description="Acidic residues" evidence="1">
    <location>
        <begin position="2407"/>
        <end position="2422"/>
    </location>
</feature>
<dbReference type="Pfam" id="PF23099">
    <property type="entry name" value="UTP20_C"/>
    <property type="match status" value="1"/>
</dbReference>
<dbReference type="Pfam" id="PF07539">
    <property type="entry name" value="UTP20_N"/>
    <property type="match status" value="1"/>
</dbReference>
<feature type="region of interest" description="Disordered" evidence="1">
    <location>
        <begin position="1"/>
        <end position="34"/>
    </location>
</feature>
<dbReference type="STRING" id="215243.A0A0D2DD35"/>
<dbReference type="InterPro" id="IPR016024">
    <property type="entry name" value="ARM-type_fold"/>
</dbReference>
<evidence type="ECO:0000313" key="6">
    <source>
        <dbReference type="Proteomes" id="UP000053342"/>
    </source>
</evidence>
<feature type="compositionally biased region" description="Basic and acidic residues" evidence="1">
    <location>
        <begin position="2560"/>
        <end position="2569"/>
    </location>
</feature>
<gene>
    <name evidence="5" type="ORF">PV06_06555</name>
</gene>
<feature type="domain" description="U3 small nucleolar RNA-associated protein 20 N-terminal" evidence="2">
    <location>
        <begin position="895"/>
        <end position="1480"/>
    </location>
</feature>
<feature type="compositionally biased region" description="Polar residues" evidence="1">
    <location>
        <begin position="870"/>
        <end position="887"/>
    </location>
</feature>
<dbReference type="PANTHER" id="PTHR17695:SF11">
    <property type="entry name" value="SMALL SUBUNIT PROCESSOME COMPONENT 20 HOMOLOG"/>
    <property type="match status" value="1"/>
</dbReference>
<feature type="region of interest" description="Disordered" evidence="1">
    <location>
        <begin position="1632"/>
        <end position="1653"/>
    </location>
</feature>
<organism evidence="5 6">
    <name type="scientific">Exophiala oligosperma</name>
    <dbReference type="NCBI Taxonomy" id="215243"/>
    <lineage>
        <taxon>Eukaryota</taxon>
        <taxon>Fungi</taxon>
        <taxon>Dikarya</taxon>
        <taxon>Ascomycota</taxon>
        <taxon>Pezizomycotina</taxon>
        <taxon>Eurotiomycetes</taxon>
        <taxon>Chaetothyriomycetidae</taxon>
        <taxon>Chaetothyriales</taxon>
        <taxon>Herpotrichiellaceae</taxon>
        <taxon>Exophiala</taxon>
    </lineage>
</organism>
<feature type="region of interest" description="Disordered" evidence="1">
    <location>
        <begin position="2546"/>
        <end position="2599"/>
    </location>
</feature>
<dbReference type="VEuPathDB" id="FungiDB:PV06_06555"/>
<reference evidence="5 6" key="1">
    <citation type="submission" date="2015-01" db="EMBL/GenBank/DDBJ databases">
        <title>The Genome Sequence of Exophiala oligosperma CBS72588.</title>
        <authorList>
            <consortium name="The Broad Institute Genomics Platform"/>
            <person name="Cuomo C."/>
            <person name="de Hoog S."/>
            <person name="Gorbushina A."/>
            <person name="Stielow B."/>
            <person name="Teixiera M."/>
            <person name="Abouelleil A."/>
            <person name="Chapman S.B."/>
            <person name="Priest M."/>
            <person name="Young S.K."/>
            <person name="Wortman J."/>
            <person name="Nusbaum C."/>
            <person name="Birren B."/>
        </authorList>
    </citation>
    <scope>NUCLEOTIDE SEQUENCE [LARGE SCALE GENOMIC DNA]</scope>
    <source>
        <strain evidence="5 6">CBS 72588</strain>
    </source>
</reference>
<dbReference type="HOGENOM" id="CLU_000327_0_0_1"/>
<dbReference type="InterPro" id="IPR057525">
    <property type="entry name" value="UTP20_C"/>
</dbReference>
<feature type="region of interest" description="Disordered" evidence="1">
    <location>
        <begin position="2407"/>
        <end position="2426"/>
    </location>
</feature>